<organism evidence="1">
    <name type="scientific">Zea mays</name>
    <name type="common">Maize</name>
    <dbReference type="NCBI Taxonomy" id="4577"/>
    <lineage>
        <taxon>Eukaryota</taxon>
        <taxon>Viridiplantae</taxon>
        <taxon>Streptophyta</taxon>
        <taxon>Embryophyta</taxon>
        <taxon>Tracheophyta</taxon>
        <taxon>Spermatophyta</taxon>
        <taxon>Magnoliopsida</taxon>
        <taxon>Liliopsida</taxon>
        <taxon>Poales</taxon>
        <taxon>Poaceae</taxon>
        <taxon>PACMAD clade</taxon>
        <taxon>Panicoideae</taxon>
        <taxon>Andropogonodae</taxon>
        <taxon>Andropogoneae</taxon>
        <taxon>Tripsacinae</taxon>
        <taxon>Zea</taxon>
    </lineage>
</organism>
<accession>C4JAZ5</accession>
<protein>
    <submittedName>
        <fullName evidence="1">Uncharacterized protein</fullName>
    </submittedName>
</protein>
<evidence type="ECO:0000313" key="1">
    <source>
        <dbReference type="EMBL" id="ACR38345.1"/>
    </source>
</evidence>
<reference evidence="1" key="2">
    <citation type="submission" date="2012-06" db="EMBL/GenBank/DDBJ databases">
        <authorList>
            <person name="Yu Y."/>
            <person name="Currie J."/>
            <person name="Lomeli R."/>
            <person name="Angelova A."/>
            <person name="Collura K."/>
            <person name="Wissotski M."/>
            <person name="Campos D."/>
            <person name="Kudrna D."/>
            <person name="Golser W."/>
            <person name="Ashely E."/>
            <person name="Descour A."/>
            <person name="Fernandes J."/>
            <person name="Soderlund C."/>
            <person name="Walbot V."/>
        </authorList>
    </citation>
    <scope>NUCLEOTIDE SEQUENCE</scope>
    <source>
        <strain evidence="1">B73</strain>
    </source>
</reference>
<sequence>MDPVFSLDGLRDRAVGRHVAELEVGAGLVQEVHVGEEVGAPGLLTPQSLVDGAARGGEPGDETFHHVGSQPLERLAGHRHHLPQLWDHQVDGVAVVLLHCPGAGDQQLLQVPSRHAHHVVFHSSGSTESRSAMAISRLSTVSGSVSVPSITASRSFSFCLRSVGSSVTHDALAGDPLPLVEPEWLSS</sequence>
<dbReference type="EMBL" id="BT087992">
    <property type="protein sequence ID" value="ACR38345.1"/>
    <property type="molecule type" value="mRNA"/>
</dbReference>
<dbReference type="AlphaFoldDB" id="C4JAZ5"/>
<reference evidence="1" key="1">
    <citation type="journal article" date="2009" name="PLoS Genet.">
        <title>Sequencing, mapping, and analysis of 27,455 maize full-length cDNAs.</title>
        <authorList>
            <person name="Soderlund C."/>
            <person name="Descour A."/>
            <person name="Kudrna D."/>
            <person name="Bomhoff M."/>
            <person name="Boyd L."/>
            <person name="Currie J."/>
            <person name="Angelova A."/>
            <person name="Collura K."/>
            <person name="Wissotski M."/>
            <person name="Ashley E."/>
            <person name="Morrow D."/>
            <person name="Fernandes J."/>
            <person name="Walbot V."/>
            <person name="Yu Y."/>
        </authorList>
    </citation>
    <scope>NUCLEOTIDE SEQUENCE</scope>
    <source>
        <strain evidence="1">B73</strain>
    </source>
</reference>
<proteinExistence type="evidence at transcript level"/>
<name>C4JAZ5_MAIZE</name>